<evidence type="ECO:0000256" key="10">
    <source>
        <dbReference type="ARBA" id="ARBA00023033"/>
    </source>
</evidence>
<keyword evidence="7 13" id="KW-1133">Transmembrane helix</keyword>
<feature type="non-terminal residue" evidence="14">
    <location>
        <position position="1"/>
    </location>
</feature>
<evidence type="ECO:0000256" key="1">
    <source>
        <dbReference type="ARBA" id="ARBA00001971"/>
    </source>
</evidence>
<dbReference type="Proteomes" id="UP000824890">
    <property type="component" value="Unassembled WGS sequence"/>
</dbReference>
<dbReference type="PRINTS" id="PR00463">
    <property type="entry name" value="EP450I"/>
</dbReference>
<evidence type="ECO:0000256" key="7">
    <source>
        <dbReference type="ARBA" id="ARBA00022989"/>
    </source>
</evidence>
<evidence type="ECO:0000256" key="8">
    <source>
        <dbReference type="ARBA" id="ARBA00023002"/>
    </source>
</evidence>
<dbReference type="InterPro" id="IPR002401">
    <property type="entry name" value="Cyt_P450_E_grp-I"/>
</dbReference>
<feature type="transmembrane region" description="Helical" evidence="13">
    <location>
        <begin position="22"/>
        <end position="40"/>
    </location>
</feature>
<dbReference type="Pfam" id="PF00067">
    <property type="entry name" value="p450"/>
    <property type="match status" value="1"/>
</dbReference>
<evidence type="ECO:0000313" key="14">
    <source>
        <dbReference type="EMBL" id="KAH0896539.1"/>
    </source>
</evidence>
<evidence type="ECO:0000256" key="9">
    <source>
        <dbReference type="ARBA" id="ARBA00023004"/>
    </source>
</evidence>
<comment type="similarity">
    <text evidence="3 12">Belongs to the cytochrome P450 family.</text>
</comment>
<dbReference type="PANTHER" id="PTHR47947">
    <property type="entry name" value="CYTOCHROME P450 82C3-RELATED"/>
    <property type="match status" value="1"/>
</dbReference>
<sequence length="512" mass="58156">NQTHPPTTAKKTKENTHTQMDYILFLLPFVLLIPAYKFLISSKTQRFNLPPGPTPFPIVGNLHLVKPPVHRLFRRFTEKYGDIFSLRYGSRQVVVISSLPLVKECFTGDNDVILTNRPHFLTAKYVAYDYTTIGTAPYGDHWRNLRRICSLEILSSNRLTGFLSVRSDEIRRLLTKLSRDYNGRIVELEPLLADLTFNNIVRMVTGRRYYGDQVHNKEEANLFKKLVTQINDNSGASHPGDYLPILKVFGHSYEKKVKALGEAMDTFLQRLLDDCRRDGESNTMLSHLLSLQHEQPKYYSDVIIKGLMLSMMLAGTDTAAVTLEWAMANLLKNPEMLKKAKAEIDDKIGQERLVDEPDIVNLPYLQNIVLETFRLCPAAPLLVPRSPSEDIKIGGYNVPRGTIVLVNSWAIHRDPKLWDEPERFIPERFEDKAAANANKLMMFGNGRRTCPGAALGQRMVSLALGSLIQCFDWEKVNDEEIDMTENPGMAMRKLVPLLAVCHQRSIMTNGLA</sequence>
<evidence type="ECO:0000256" key="12">
    <source>
        <dbReference type="RuleBase" id="RU000461"/>
    </source>
</evidence>
<dbReference type="CDD" id="cd20653">
    <property type="entry name" value="CYP81"/>
    <property type="match status" value="1"/>
</dbReference>
<accession>A0ABQ8AVH8</accession>
<evidence type="ECO:0000256" key="3">
    <source>
        <dbReference type="ARBA" id="ARBA00010617"/>
    </source>
</evidence>
<dbReference type="EMBL" id="JAGKQM010000012">
    <property type="protein sequence ID" value="KAH0896539.1"/>
    <property type="molecule type" value="Genomic_DNA"/>
</dbReference>
<comment type="subcellular location">
    <subcellularLocation>
        <location evidence="2">Membrane</location>
        <topology evidence="2">Single-pass membrane protein</topology>
    </subcellularLocation>
</comment>
<keyword evidence="5 13" id="KW-0812">Transmembrane</keyword>
<evidence type="ECO:0000256" key="6">
    <source>
        <dbReference type="ARBA" id="ARBA00022723"/>
    </source>
</evidence>
<dbReference type="InterPro" id="IPR017972">
    <property type="entry name" value="Cyt_P450_CS"/>
</dbReference>
<dbReference type="InterPro" id="IPR036396">
    <property type="entry name" value="Cyt_P450_sf"/>
</dbReference>
<evidence type="ECO:0000256" key="13">
    <source>
        <dbReference type="SAM" id="Phobius"/>
    </source>
</evidence>
<protein>
    <submittedName>
        <fullName evidence="14">Uncharacterized protein</fullName>
    </submittedName>
</protein>
<dbReference type="PROSITE" id="PS00086">
    <property type="entry name" value="CYTOCHROME_P450"/>
    <property type="match status" value="1"/>
</dbReference>
<keyword evidence="6 12" id="KW-0479">Metal-binding</keyword>
<comment type="cofactor">
    <cofactor evidence="1">
        <name>heme</name>
        <dbReference type="ChEBI" id="CHEBI:30413"/>
    </cofactor>
</comment>
<evidence type="ECO:0000256" key="2">
    <source>
        <dbReference type="ARBA" id="ARBA00004167"/>
    </source>
</evidence>
<keyword evidence="10 12" id="KW-0503">Monooxygenase</keyword>
<name>A0ABQ8AVH8_BRANA</name>
<gene>
    <name evidence="14" type="ORF">HID58_046107</name>
</gene>
<reference evidence="14 15" key="1">
    <citation type="submission" date="2021-05" db="EMBL/GenBank/DDBJ databases">
        <title>Genome Assembly of Synthetic Allotetraploid Brassica napus Reveals Homoeologous Exchanges between Subgenomes.</title>
        <authorList>
            <person name="Davis J.T."/>
        </authorList>
    </citation>
    <scope>NUCLEOTIDE SEQUENCE [LARGE SCALE GENOMIC DNA]</scope>
    <source>
        <strain evidence="15">cv. Da-Ae</strain>
        <tissue evidence="14">Seedling</tissue>
    </source>
</reference>
<evidence type="ECO:0000313" key="15">
    <source>
        <dbReference type="Proteomes" id="UP000824890"/>
    </source>
</evidence>
<keyword evidence="9 12" id="KW-0408">Iron</keyword>
<organism evidence="14 15">
    <name type="scientific">Brassica napus</name>
    <name type="common">Rape</name>
    <dbReference type="NCBI Taxonomy" id="3708"/>
    <lineage>
        <taxon>Eukaryota</taxon>
        <taxon>Viridiplantae</taxon>
        <taxon>Streptophyta</taxon>
        <taxon>Embryophyta</taxon>
        <taxon>Tracheophyta</taxon>
        <taxon>Spermatophyta</taxon>
        <taxon>Magnoliopsida</taxon>
        <taxon>eudicotyledons</taxon>
        <taxon>Gunneridae</taxon>
        <taxon>Pentapetalae</taxon>
        <taxon>rosids</taxon>
        <taxon>malvids</taxon>
        <taxon>Brassicales</taxon>
        <taxon>Brassicaceae</taxon>
        <taxon>Brassiceae</taxon>
        <taxon>Brassica</taxon>
    </lineage>
</organism>
<dbReference type="InterPro" id="IPR001128">
    <property type="entry name" value="Cyt_P450"/>
</dbReference>
<comment type="caution">
    <text evidence="14">The sequence shown here is derived from an EMBL/GenBank/DDBJ whole genome shotgun (WGS) entry which is preliminary data.</text>
</comment>
<dbReference type="SUPFAM" id="SSF48264">
    <property type="entry name" value="Cytochrome P450"/>
    <property type="match status" value="1"/>
</dbReference>
<dbReference type="PANTHER" id="PTHR47947:SF62">
    <property type="entry name" value="CYTOCHROME P450, FAMILY 81, SUBFAMILY D, POLYPEPTIDE 5"/>
    <property type="match status" value="1"/>
</dbReference>
<evidence type="ECO:0000256" key="5">
    <source>
        <dbReference type="ARBA" id="ARBA00022692"/>
    </source>
</evidence>
<keyword evidence="4 12" id="KW-0349">Heme</keyword>
<dbReference type="Gene3D" id="1.10.630.10">
    <property type="entry name" value="Cytochrome P450"/>
    <property type="match status" value="1"/>
</dbReference>
<keyword evidence="8 12" id="KW-0560">Oxidoreductase</keyword>
<evidence type="ECO:0000256" key="11">
    <source>
        <dbReference type="ARBA" id="ARBA00023136"/>
    </source>
</evidence>
<proteinExistence type="inferred from homology"/>
<keyword evidence="11 13" id="KW-0472">Membrane</keyword>
<keyword evidence="15" id="KW-1185">Reference proteome</keyword>
<dbReference type="InterPro" id="IPR050651">
    <property type="entry name" value="Plant_Cytochrome_P450_Monoox"/>
</dbReference>
<dbReference type="PRINTS" id="PR00385">
    <property type="entry name" value="P450"/>
</dbReference>
<evidence type="ECO:0000256" key="4">
    <source>
        <dbReference type="ARBA" id="ARBA00022617"/>
    </source>
</evidence>